<evidence type="ECO:0000313" key="2">
    <source>
        <dbReference type="Proteomes" id="UP000663833"/>
    </source>
</evidence>
<evidence type="ECO:0000313" key="1">
    <source>
        <dbReference type="EMBL" id="CAF3333519.1"/>
    </source>
</evidence>
<protein>
    <submittedName>
        <fullName evidence="1">Uncharacterized protein</fullName>
    </submittedName>
</protein>
<proteinExistence type="predicted"/>
<comment type="caution">
    <text evidence="1">The sequence shown here is derived from an EMBL/GenBank/DDBJ whole genome shotgun (WGS) entry which is preliminary data.</text>
</comment>
<dbReference type="AlphaFoldDB" id="A0A817UKW4"/>
<accession>A0A817UKW4</accession>
<sequence length="73" mass="8556">MESINNHNDHIREMQIELETLTLKGPHAGSSYDHQTSFRIGHLRSQIHQTTLQRNEEINKFYSKFSKTSSQND</sequence>
<dbReference type="Proteomes" id="UP000663833">
    <property type="component" value="Unassembled WGS sequence"/>
</dbReference>
<gene>
    <name evidence="1" type="ORF">LUA448_LOCUS11406</name>
</gene>
<name>A0A817UKW4_9BILA</name>
<organism evidence="1 2">
    <name type="scientific">Rotaria socialis</name>
    <dbReference type="NCBI Taxonomy" id="392032"/>
    <lineage>
        <taxon>Eukaryota</taxon>
        <taxon>Metazoa</taxon>
        <taxon>Spiralia</taxon>
        <taxon>Gnathifera</taxon>
        <taxon>Rotifera</taxon>
        <taxon>Eurotatoria</taxon>
        <taxon>Bdelloidea</taxon>
        <taxon>Philodinida</taxon>
        <taxon>Philodinidae</taxon>
        <taxon>Rotaria</taxon>
    </lineage>
</organism>
<reference evidence="1" key="1">
    <citation type="submission" date="2021-02" db="EMBL/GenBank/DDBJ databases">
        <authorList>
            <person name="Nowell W R."/>
        </authorList>
    </citation>
    <scope>NUCLEOTIDE SEQUENCE</scope>
</reference>
<dbReference type="EMBL" id="CAJNYD010001382">
    <property type="protein sequence ID" value="CAF3333519.1"/>
    <property type="molecule type" value="Genomic_DNA"/>
</dbReference>